<accession>A0A3B0Z4Z6</accession>
<evidence type="ECO:0000313" key="1">
    <source>
        <dbReference type="EMBL" id="VAW84120.1"/>
    </source>
</evidence>
<organism evidence="1">
    <name type="scientific">hydrothermal vent metagenome</name>
    <dbReference type="NCBI Taxonomy" id="652676"/>
    <lineage>
        <taxon>unclassified sequences</taxon>
        <taxon>metagenomes</taxon>
        <taxon>ecological metagenomes</taxon>
    </lineage>
</organism>
<sequence length="132" mass="15035">MTKIILLLLAVSLIACDLGLFTQTQETDEYFISITHDPHPLIVGESAKIYATLRKERNGIPACDIKFQQYSKVSSSEAVVDWLEMKERGPAGTYHGRTNVFDVRGDWMLEFKVKCRRGEKTFKFPYNVGDVT</sequence>
<evidence type="ECO:0008006" key="2">
    <source>
        <dbReference type="Google" id="ProtNLM"/>
    </source>
</evidence>
<proteinExistence type="predicted"/>
<name>A0A3B0Z4Z6_9ZZZZ</name>
<gene>
    <name evidence="1" type="ORF">MNBD_GAMMA16-739</name>
</gene>
<dbReference type="EMBL" id="UOFO01000034">
    <property type="protein sequence ID" value="VAW84120.1"/>
    <property type="molecule type" value="Genomic_DNA"/>
</dbReference>
<dbReference type="AlphaFoldDB" id="A0A3B0Z4Z6"/>
<dbReference type="PROSITE" id="PS51257">
    <property type="entry name" value="PROKAR_LIPOPROTEIN"/>
    <property type="match status" value="1"/>
</dbReference>
<reference evidence="1" key="1">
    <citation type="submission" date="2018-06" db="EMBL/GenBank/DDBJ databases">
        <authorList>
            <person name="Zhirakovskaya E."/>
        </authorList>
    </citation>
    <scope>NUCLEOTIDE SEQUENCE</scope>
</reference>
<protein>
    <recommendedName>
        <fullName evidence="2">YtkA-like domain-containing protein</fullName>
    </recommendedName>
</protein>